<dbReference type="InterPro" id="IPR052387">
    <property type="entry name" value="Fibrocystin"/>
</dbReference>
<evidence type="ECO:0000313" key="4">
    <source>
        <dbReference type="Proteomes" id="UP000001554"/>
    </source>
</evidence>
<sequence length="148" mass="15932">MAPGRVAGVLVAVLALTSLHEAGAVTINSVSPTAGSRKGGTRVKIFGSDIPKDFSMDFDVVSVNFVSSTQSYPCDVERTSVNDKQIECYTSAMPLGKYTPEVTVCTSANSRDCTTFRCDDPEVCTFETTNWRTPFIQTITPNTGYPGE</sequence>
<dbReference type="KEGG" id="bfo:118422227"/>
<dbReference type="InterPro" id="IPR014756">
    <property type="entry name" value="Ig_E-set"/>
</dbReference>
<dbReference type="Gene3D" id="2.60.40.10">
    <property type="entry name" value="Immunoglobulins"/>
    <property type="match status" value="1"/>
</dbReference>
<dbReference type="PANTHER" id="PTHR46769:SF2">
    <property type="entry name" value="FIBROCYSTIN-L ISOFORM 2 PRECURSOR-RELATED"/>
    <property type="match status" value="1"/>
</dbReference>
<evidence type="ECO:0000256" key="2">
    <source>
        <dbReference type="SAM" id="SignalP"/>
    </source>
</evidence>
<evidence type="ECO:0000259" key="3">
    <source>
        <dbReference type="Pfam" id="PF01833"/>
    </source>
</evidence>
<dbReference type="GeneID" id="118422227"/>
<feature type="chain" id="PRO_5039951203" evidence="2">
    <location>
        <begin position="25"/>
        <end position="148"/>
    </location>
</feature>
<dbReference type="InterPro" id="IPR013783">
    <property type="entry name" value="Ig-like_fold"/>
</dbReference>
<feature type="domain" description="IPT/TIG" evidence="3">
    <location>
        <begin position="26"/>
        <end position="116"/>
    </location>
</feature>
<keyword evidence="4" id="KW-1185">Reference proteome</keyword>
<dbReference type="PANTHER" id="PTHR46769">
    <property type="entry name" value="POLYCYSTIC KIDNEY AND HEPATIC DISEASE 1 (AUTOSOMAL RECESSIVE)-LIKE 1"/>
    <property type="match status" value="1"/>
</dbReference>
<name>A0A9J7MXY8_BRAFL</name>
<feature type="signal peptide" evidence="2">
    <location>
        <begin position="1"/>
        <end position="24"/>
    </location>
</feature>
<protein>
    <submittedName>
        <fullName evidence="5">Fibrocystin-L-like</fullName>
    </submittedName>
</protein>
<dbReference type="InterPro" id="IPR002909">
    <property type="entry name" value="IPT_dom"/>
</dbReference>
<accession>A0A9J7MXY8</accession>
<dbReference type="CDD" id="cd00603">
    <property type="entry name" value="IPT_PCSR"/>
    <property type="match status" value="1"/>
</dbReference>
<organism evidence="4 5">
    <name type="scientific">Branchiostoma floridae</name>
    <name type="common">Florida lancelet</name>
    <name type="synonym">Amphioxus</name>
    <dbReference type="NCBI Taxonomy" id="7739"/>
    <lineage>
        <taxon>Eukaryota</taxon>
        <taxon>Metazoa</taxon>
        <taxon>Chordata</taxon>
        <taxon>Cephalochordata</taxon>
        <taxon>Leptocardii</taxon>
        <taxon>Amphioxiformes</taxon>
        <taxon>Branchiostomatidae</taxon>
        <taxon>Branchiostoma</taxon>
    </lineage>
</organism>
<dbReference type="RefSeq" id="XP_035685637.1">
    <property type="nucleotide sequence ID" value="XM_035829744.1"/>
</dbReference>
<evidence type="ECO:0000313" key="5">
    <source>
        <dbReference type="RefSeq" id="XP_035685637.1"/>
    </source>
</evidence>
<keyword evidence="1 2" id="KW-0732">Signal</keyword>
<reference evidence="4" key="1">
    <citation type="journal article" date="2020" name="Nat. Ecol. Evol.">
        <title>Deeply conserved synteny resolves early events in vertebrate evolution.</title>
        <authorList>
            <person name="Simakov O."/>
            <person name="Marletaz F."/>
            <person name="Yue J.X."/>
            <person name="O'Connell B."/>
            <person name="Jenkins J."/>
            <person name="Brandt A."/>
            <person name="Calef R."/>
            <person name="Tung C.H."/>
            <person name="Huang T.K."/>
            <person name="Schmutz J."/>
            <person name="Satoh N."/>
            <person name="Yu J.K."/>
            <person name="Putnam N.H."/>
            <person name="Green R.E."/>
            <person name="Rokhsar D.S."/>
        </authorList>
    </citation>
    <scope>NUCLEOTIDE SEQUENCE [LARGE SCALE GENOMIC DNA]</scope>
    <source>
        <strain evidence="4">S238N-H82</strain>
    </source>
</reference>
<dbReference type="Pfam" id="PF01833">
    <property type="entry name" value="TIG"/>
    <property type="match status" value="1"/>
</dbReference>
<dbReference type="AlphaFoldDB" id="A0A9J7MXY8"/>
<dbReference type="SUPFAM" id="SSF81296">
    <property type="entry name" value="E set domains"/>
    <property type="match status" value="1"/>
</dbReference>
<proteinExistence type="predicted"/>
<gene>
    <name evidence="5" type="primary">LOC118422227</name>
</gene>
<dbReference type="Proteomes" id="UP000001554">
    <property type="component" value="Chromosome 9"/>
</dbReference>
<evidence type="ECO:0000256" key="1">
    <source>
        <dbReference type="ARBA" id="ARBA00022729"/>
    </source>
</evidence>
<reference evidence="5" key="2">
    <citation type="submission" date="2025-08" db="UniProtKB">
        <authorList>
            <consortium name="RefSeq"/>
        </authorList>
    </citation>
    <scope>IDENTIFICATION</scope>
    <source>
        <strain evidence="5">S238N-H82</strain>
        <tissue evidence="5">Testes</tissue>
    </source>
</reference>